<dbReference type="Gene3D" id="3.60.10.10">
    <property type="entry name" value="Endonuclease/exonuclease/phosphatase"/>
    <property type="match status" value="1"/>
</dbReference>
<gene>
    <name evidence="1" type="ORF">Cfor_11151</name>
</gene>
<keyword evidence="2" id="KW-1185">Reference proteome</keyword>
<evidence type="ECO:0000313" key="1">
    <source>
        <dbReference type="EMBL" id="GFG30231.1"/>
    </source>
</evidence>
<proteinExistence type="predicted"/>
<protein>
    <submittedName>
        <fullName evidence="1">Uncharacterized protein</fullName>
    </submittedName>
</protein>
<evidence type="ECO:0000313" key="2">
    <source>
        <dbReference type="Proteomes" id="UP000502823"/>
    </source>
</evidence>
<dbReference type="InterPro" id="IPR036691">
    <property type="entry name" value="Endo/exonu/phosph_ase_sf"/>
</dbReference>
<dbReference type="AlphaFoldDB" id="A0A6L2PCK2"/>
<organism evidence="1 2">
    <name type="scientific">Coptotermes formosanus</name>
    <name type="common">Formosan subterranean termite</name>
    <dbReference type="NCBI Taxonomy" id="36987"/>
    <lineage>
        <taxon>Eukaryota</taxon>
        <taxon>Metazoa</taxon>
        <taxon>Ecdysozoa</taxon>
        <taxon>Arthropoda</taxon>
        <taxon>Hexapoda</taxon>
        <taxon>Insecta</taxon>
        <taxon>Pterygota</taxon>
        <taxon>Neoptera</taxon>
        <taxon>Polyneoptera</taxon>
        <taxon>Dictyoptera</taxon>
        <taxon>Blattodea</taxon>
        <taxon>Blattoidea</taxon>
        <taxon>Termitoidae</taxon>
        <taxon>Rhinotermitidae</taxon>
        <taxon>Coptotermes</taxon>
    </lineage>
</organism>
<dbReference type="Proteomes" id="UP000502823">
    <property type="component" value="Unassembled WGS sequence"/>
</dbReference>
<dbReference type="InParanoid" id="A0A6L2PCK2"/>
<name>A0A6L2PCK2_COPFO</name>
<comment type="caution">
    <text evidence="1">The sequence shown here is derived from an EMBL/GenBank/DDBJ whole genome shotgun (WGS) entry which is preliminary data.</text>
</comment>
<reference evidence="2" key="1">
    <citation type="submission" date="2020-01" db="EMBL/GenBank/DDBJ databases">
        <title>Draft genome sequence of the Termite Coptotermes fromosanus.</title>
        <authorList>
            <person name="Itakura S."/>
            <person name="Yosikawa Y."/>
            <person name="Umezawa K."/>
        </authorList>
    </citation>
    <scope>NUCLEOTIDE SEQUENCE [LARGE SCALE GENOMIC DNA]</scope>
</reference>
<dbReference type="OrthoDB" id="6627613at2759"/>
<accession>A0A6L2PCK2</accession>
<dbReference type="EMBL" id="BLKM01010448">
    <property type="protein sequence ID" value="GFG30231.1"/>
    <property type="molecule type" value="Genomic_DNA"/>
</dbReference>
<feature type="non-terminal residue" evidence="1">
    <location>
        <position position="1"/>
    </location>
</feature>
<sequence>GRLKSFTQQLLTYREAIQGTRWTGGEEIWDTKSNTVFSSGKIRSSKEDGVAFIADASERANVLKFSPVTCSLALATCKTKFRNVPIVNAYAPREDTEEQTKEQFYYKLEQIYDSVPAKIQR</sequence>